<evidence type="ECO:0000256" key="5">
    <source>
        <dbReference type="ARBA" id="ARBA00022519"/>
    </source>
</evidence>
<evidence type="ECO:0000256" key="6">
    <source>
        <dbReference type="ARBA" id="ARBA00022692"/>
    </source>
</evidence>
<dbReference type="GO" id="GO:0015628">
    <property type="term" value="P:protein secretion by the type II secretion system"/>
    <property type="evidence" value="ECO:0007669"/>
    <property type="project" value="InterPro"/>
</dbReference>
<dbReference type="PROSITE" id="PS00409">
    <property type="entry name" value="PROKAR_NTER_METHYL"/>
    <property type="match status" value="1"/>
</dbReference>
<evidence type="ECO:0000256" key="1">
    <source>
        <dbReference type="ARBA" id="ARBA00004377"/>
    </source>
</evidence>
<comment type="caution">
    <text evidence="13">The sequence shown here is derived from an EMBL/GenBank/DDBJ whole genome shotgun (WGS) entry which is preliminary data.</text>
</comment>
<dbReference type="Pfam" id="PF12019">
    <property type="entry name" value="GspH"/>
    <property type="match status" value="1"/>
</dbReference>
<dbReference type="Proteomes" id="UP001224845">
    <property type="component" value="Unassembled WGS sequence"/>
</dbReference>
<dbReference type="EMBL" id="JAUSRV010000004">
    <property type="protein sequence ID" value="MDP9970614.1"/>
    <property type="molecule type" value="Genomic_DNA"/>
</dbReference>
<dbReference type="NCBIfam" id="TIGR02532">
    <property type="entry name" value="IV_pilin_GFxxxE"/>
    <property type="match status" value="1"/>
</dbReference>
<keyword evidence="7 11" id="KW-1133">Transmembrane helix</keyword>
<keyword evidence="8 11" id="KW-0472">Membrane</keyword>
<dbReference type="Pfam" id="PF07963">
    <property type="entry name" value="N_methyl"/>
    <property type="match status" value="1"/>
</dbReference>
<sequence length="196" mass="20865">MKFSKHRGARGFTLIELMVGIALFALLFTFAYPSYTSFIRNAQVRTAAESIVNGLQLARAEAIRRNSNVRFRLLNTSQGAAVTGGTDWNIMYSLPATPTTFDQSVQTRRETSTTSNARVQVANAVGTVTANPGAGLPASILFTGLGRLNTATTVRQIDITGASTDVRRLAIVLTPGGDVRLCDPALSLATNPQGCS</sequence>
<dbReference type="GO" id="GO:0005886">
    <property type="term" value="C:plasma membrane"/>
    <property type="evidence" value="ECO:0007669"/>
    <property type="project" value="UniProtKB-SubCell"/>
</dbReference>
<evidence type="ECO:0000256" key="4">
    <source>
        <dbReference type="ARBA" id="ARBA00022481"/>
    </source>
</evidence>
<gene>
    <name evidence="13" type="ORF">J2W39_001847</name>
</gene>
<evidence type="ECO:0000256" key="10">
    <source>
        <dbReference type="ARBA" id="ARBA00030775"/>
    </source>
</evidence>
<feature type="domain" description="General secretion pathway GspH" evidence="12">
    <location>
        <begin position="47"/>
        <end position="177"/>
    </location>
</feature>
<accession>A0AAW8EDK5</accession>
<keyword evidence="4" id="KW-0488">Methylation</keyword>
<comment type="subcellular location">
    <subcellularLocation>
        <location evidence="1">Cell inner membrane</location>
        <topology evidence="1">Single-pass membrane protein</topology>
    </subcellularLocation>
</comment>
<protein>
    <recommendedName>
        <fullName evidence="2">Type II secretion system protein H</fullName>
    </recommendedName>
    <alternativeName>
        <fullName evidence="10">General secretion pathway protein H</fullName>
    </alternativeName>
</protein>
<reference evidence="13" key="1">
    <citation type="submission" date="2023-07" db="EMBL/GenBank/DDBJ databases">
        <title>Sorghum-associated microbial communities from plants grown in Nebraska, USA.</title>
        <authorList>
            <person name="Schachtman D."/>
        </authorList>
    </citation>
    <scope>NUCLEOTIDE SEQUENCE</scope>
    <source>
        <strain evidence="13">DS3315</strain>
    </source>
</reference>
<feature type="transmembrane region" description="Helical" evidence="11">
    <location>
        <begin position="12"/>
        <end position="32"/>
    </location>
</feature>
<evidence type="ECO:0000313" key="14">
    <source>
        <dbReference type="Proteomes" id="UP001224845"/>
    </source>
</evidence>
<dbReference type="Gene3D" id="3.30.700.10">
    <property type="entry name" value="Glycoprotein, Type 4 Pilin"/>
    <property type="match status" value="1"/>
</dbReference>
<evidence type="ECO:0000256" key="9">
    <source>
        <dbReference type="ARBA" id="ARBA00025772"/>
    </source>
</evidence>
<dbReference type="InterPro" id="IPR022346">
    <property type="entry name" value="T2SS_GspH"/>
</dbReference>
<evidence type="ECO:0000259" key="12">
    <source>
        <dbReference type="Pfam" id="PF12019"/>
    </source>
</evidence>
<keyword evidence="5" id="KW-0997">Cell inner membrane</keyword>
<evidence type="ECO:0000256" key="7">
    <source>
        <dbReference type="ARBA" id="ARBA00022989"/>
    </source>
</evidence>
<dbReference type="InterPro" id="IPR045584">
    <property type="entry name" value="Pilin-like"/>
</dbReference>
<keyword evidence="6 11" id="KW-0812">Transmembrane</keyword>
<dbReference type="InterPro" id="IPR012902">
    <property type="entry name" value="N_methyl_site"/>
</dbReference>
<evidence type="ECO:0000256" key="11">
    <source>
        <dbReference type="SAM" id="Phobius"/>
    </source>
</evidence>
<proteinExistence type="inferred from homology"/>
<evidence type="ECO:0000256" key="8">
    <source>
        <dbReference type="ARBA" id="ARBA00023136"/>
    </source>
</evidence>
<keyword evidence="3" id="KW-1003">Cell membrane</keyword>
<evidence type="ECO:0000256" key="3">
    <source>
        <dbReference type="ARBA" id="ARBA00022475"/>
    </source>
</evidence>
<name>A0AAW8EDK5_VARPD</name>
<dbReference type="RefSeq" id="WP_307593309.1">
    <property type="nucleotide sequence ID" value="NZ_CAXUQE020000001.1"/>
</dbReference>
<comment type="similarity">
    <text evidence="9">Belongs to the GSP H family.</text>
</comment>
<evidence type="ECO:0000256" key="2">
    <source>
        <dbReference type="ARBA" id="ARBA00021549"/>
    </source>
</evidence>
<dbReference type="SUPFAM" id="SSF54523">
    <property type="entry name" value="Pili subunits"/>
    <property type="match status" value="1"/>
</dbReference>
<organism evidence="13 14">
    <name type="scientific">Variovorax paradoxus</name>
    <dbReference type="NCBI Taxonomy" id="34073"/>
    <lineage>
        <taxon>Bacteria</taxon>
        <taxon>Pseudomonadati</taxon>
        <taxon>Pseudomonadota</taxon>
        <taxon>Betaproteobacteria</taxon>
        <taxon>Burkholderiales</taxon>
        <taxon>Comamonadaceae</taxon>
        <taxon>Variovorax</taxon>
    </lineage>
</organism>
<dbReference type="AlphaFoldDB" id="A0AAW8EDK5"/>
<evidence type="ECO:0000313" key="13">
    <source>
        <dbReference type="EMBL" id="MDP9970614.1"/>
    </source>
</evidence>
<dbReference type="GO" id="GO:0015627">
    <property type="term" value="C:type II protein secretion system complex"/>
    <property type="evidence" value="ECO:0007669"/>
    <property type="project" value="InterPro"/>
</dbReference>